<protein>
    <recommendedName>
        <fullName evidence="5">Glutathione peroxidase</fullName>
    </recommendedName>
</protein>
<evidence type="ECO:0000256" key="4">
    <source>
        <dbReference type="PIRSR" id="PIRSR000303-1"/>
    </source>
</evidence>
<dbReference type="InterPro" id="IPR036249">
    <property type="entry name" value="Thioredoxin-like_sf"/>
</dbReference>
<dbReference type="PRINTS" id="PR01011">
    <property type="entry name" value="GLUTPROXDASE"/>
</dbReference>
<evidence type="ECO:0000313" key="7">
    <source>
        <dbReference type="Proteomes" id="UP000681425"/>
    </source>
</evidence>
<evidence type="ECO:0000256" key="3">
    <source>
        <dbReference type="ARBA" id="ARBA00023002"/>
    </source>
</evidence>
<comment type="similarity">
    <text evidence="1 5">Belongs to the glutathione peroxidase family.</text>
</comment>
<organism evidence="6 7">
    <name type="scientific">Sphingobium phenoxybenzoativorans</name>
    <dbReference type="NCBI Taxonomy" id="1592790"/>
    <lineage>
        <taxon>Bacteria</taxon>
        <taxon>Pseudomonadati</taxon>
        <taxon>Pseudomonadota</taxon>
        <taxon>Alphaproteobacteria</taxon>
        <taxon>Sphingomonadales</taxon>
        <taxon>Sphingomonadaceae</taxon>
        <taxon>Sphingobium</taxon>
    </lineage>
</organism>
<keyword evidence="2 5" id="KW-0575">Peroxidase</keyword>
<dbReference type="Proteomes" id="UP000681425">
    <property type="component" value="Chromosome"/>
</dbReference>
<evidence type="ECO:0000256" key="5">
    <source>
        <dbReference type="RuleBase" id="RU000499"/>
    </source>
</evidence>
<evidence type="ECO:0000256" key="2">
    <source>
        <dbReference type="ARBA" id="ARBA00022559"/>
    </source>
</evidence>
<accession>A0A975PZV6</accession>
<proteinExistence type="inferred from homology"/>
<dbReference type="PROSITE" id="PS00763">
    <property type="entry name" value="GLUTATHIONE_PEROXID_2"/>
    <property type="match status" value="1"/>
</dbReference>
<keyword evidence="3 5" id="KW-0560">Oxidoreductase</keyword>
<dbReference type="GO" id="GO:0004601">
    <property type="term" value="F:peroxidase activity"/>
    <property type="evidence" value="ECO:0007669"/>
    <property type="project" value="UniProtKB-KW"/>
</dbReference>
<dbReference type="Gene3D" id="3.40.30.10">
    <property type="entry name" value="Glutaredoxin"/>
    <property type="match status" value="1"/>
</dbReference>
<dbReference type="InterPro" id="IPR000889">
    <property type="entry name" value="Glutathione_peroxidase"/>
</dbReference>
<dbReference type="PANTHER" id="PTHR11592:SF78">
    <property type="entry name" value="GLUTATHIONE PEROXIDASE"/>
    <property type="match status" value="1"/>
</dbReference>
<evidence type="ECO:0000256" key="1">
    <source>
        <dbReference type="ARBA" id="ARBA00006926"/>
    </source>
</evidence>
<dbReference type="GO" id="GO:0034599">
    <property type="term" value="P:cellular response to oxidative stress"/>
    <property type="evidence" value="ECO:0007669"/>
    <property type="project" value="TreeGrafter"/>
</dbReference>
<keyword evidence="7" id="KW-1185">Reference proteome</keyword>
<dbReference type="PANTHER" id="PTHR11592">
    <property type="entry name" value="GLUTATHIONE PEROXIDASE"/>
    <property type="match status" value="1"/>
</dbReference>
<dbReference type="Pfam" id="PF00255">
    <property type="entry name" value="GSHPx"/>
    <property type="match status" value="1"/>
</dbReference>
<dbReference type="PROSITE" id="PS51355">
    <property type="entry name" value="GLUTATHIONE_PEROXID_3"/>
    <property type="match status" value="1"/>
</dbReference>
<dbReference type="RefSeq" id="WP_212608136.1">
    <property type="nucleotide sequence ID" value="NZ_CP073910.1"/>
</dbReference>
<dbReference type="CDD" id="cd00340">
    <property type="entry name" value="GSH_Peroxidase"/>
    <property type="match status" value="1"/>
</dbReference>
<gene>
    <name evidence="6" type="ORF">KFK14_14560</name>
</gene>
<dbReference type="SUPFAM" id="SSF52833">
    <property type="entry name" value="Thioredoxin-like"/>
    <property type="match status" value="1"/>
</dbReference>
<reference evidence="6" key="1">
    <citation type="submission" date="2021-04" db="EMBL/GenBank/DDBJ databases">
        <title>Isolation of p-tert-butylphenol degrading bacteria Sphingobium phenoxybenzoativorans Tas13 from active sludge.</title>
        <authorList>
            <person name="Li Y."/>
        </authorList>
    </citation>
    <scope>NUCLEOTIDE SEQUENCE</scope>
    <source>
        <strain evidence="6">Tas13</strain>
    </source>
</reference>
<dbReference type="PIRSF" id="PIRSF000303">
    <property type="entry name" value="Glutathion_perox"/>
    <property type="match status" value="1"/>
</dbReference>
<dbReference type="EMBL" id="CP073910">
    <property type="protein sequence ID" value="QUT04300.1"/>
    <property type="molecule type" value="Genomic_DNA"/>
</dbReference>
<name>A0A975PZV6_9SPHN</name>
<sequence length="159" mass="17700">MTSLYDFAVRTVDGQEQSLNDFRGEALLIVNVASQCGFTPQYAGLEALYRKYRNSGFAVLGFPCNQFGEQEPGTAEEIASFCSLTYDVTFPLFAKIDVNGGNADPLFTWLKERKRGLLGTKAIKWNFTKFLIDRTGAVVDRYAPLVKPEGIERAIQAII</sequence>
<dbReference type="InterPro" id="IPR029760">
    <property type="entry name" value="GPX_CS"/>
</dbReference>
<dbReference type="AlphaFoldDB" id="A0A975PZV6"/>
<evidence type="ECO:0000313" key="6">
    <source>
        <dbReference type="EMBL" id="QUT04300.1"/>
    </source>
</evidence>
<dbReference type="KEGG" id="spph:KFK14_14560"/>
<feature type="active site" evidence="4">
    <location>
        <position position="36"/>
    </location>
</feature>
<dbReference type="FunFam" id="3.40.30.10:FF:000010">
    <property type="entry name" value="Glutathione peroxidase"/>
    <property type="match status" value="1"/>
</dbReference>